<feature type="compositionally biased region" description="Low complexity" evidence="1">
    <location>
        <begin position="76"/>
        <end position="91"/>
    </location>
</feature>
<sequence>MLYSWWLQAKASDKQSREKCRICYIVVERLFLTCSCPPQYLHNKTIQAAAYSPPAVAPAACPRQRPPCNVTQHNTSLSASSSSASCSSSPSPHRHVRRHRRAQASEPRAIAKPHTPPQFTVKFERLQSSNNGRRASQSMVHNSVPVEPGGRKTQADVSIRQSTCDKVKRMEETKDRPPRHRLTETQMIPPDHAHLSV</sequence>
<feature type="compositionally biased region" description="Basic residues" evidence="1">
    <location>
        <begin position="92"/>
        <end position="102"/>
    </location>
</feature>
<keyword evidence="3" id="KW-1185">Reference proteome</keyword>
<feature type="compositionally biased region" description="Basic and acidic residues" evidence="1">
    <location>
        <begin position="163"/>
        <end position="176"/>
    </location>
</feature>
<dbReference type="AlphaFoldDB" id="A0A453NDA5"/>
<evidence type="ECO:0000313" key="3">
    <source>
        <dbReference type="Proteomes" id="UP000015105"/>
    </source>
</evidence>
<feature type="region of interest" description="Disordered" evidence="1">
    <location>
        <begin position="130"/>
        <end position="197"/>
    </location>
</feature>
<reference evidence="2" key="3">
    <citation type="journal article" date="2017" name="Nature">
        <title>Genome sequence of the progenitor of the wheat D genome Aegilops tauschii.</title>
        <authorList>
            <person name="Luo M.C."/>
            <person name="Gu Y.Q."/>
            <person name="Puiu D."/>
            <person name="Wang H."/>
            <person name="Twardziok S.O."/>
            <person name="Deal K.R."/>
            <person name="Huo N."/>
            <person name="Zhu T."/>
            <person name="Wang L."/>
            <person name="Wang Y."/>
            <person name="McGuire P.E."/>
            <person name="Liu S."/>
            <person name="Long H."/>
            <person name="Ramasamy R.K."/>
            <person name="Rodriguez J.C."/>
            <person name="Van S.L."/>
            <person name="Yuan L."/>
            <person name="Wang Z."/>
            <person name="Xia Z."/>
            <person name="Xiao L."/>
            <person name="Anderson O.D."/>
            <person name="Ouyang S."/>
            <person name="Liang Y."/>
            <person name="Zimin A.V."/>
            <person name="Pertea G."/>
            <person name="Qi P."/>
            <person name="Bennetzen J.L."/>
            <person name="Dai X."/>
            <person name="Dawson M.W."/>
            <person name="Muller H.G."/>
            <person name="Kugler K."/>
            <person name="Rivarola-Duarte L."/>
            <person name="Spannagl M."/>
            <person name="Mayer K.F.X."/>
            <person name="Lu F.H."/>
            <person name="Bevan M.W."/>
            <person name="Leroy P."/>
            <person name="Li P."/>
            <person name="You F.M."/>
            <person name="Sun Q."/>
            <person name="Liu Z."/>
            <person name="Lyons E."/>
            <person name="Wicker T."/>
            <person name="Salzberg S.L."/>
            <person name="Devos K.M."/>
            <person name="Dvorak J."/>
        </authorList>
    </citation>
    <scope>NUCLEOTIDE SEQUENCE [LARGE SCALE GENOMIC DNA]</scope>
    <source>
        <strain evidence="2">cv. AL8/78</strain>
    </source>
</reference>
<feature type="compositionally biased region" description="Polar residues" evidence="1">
    <location>
        <begin position="130"/>
        <end position="141"/>
    </location>
</feature>
<dbReference type="EnsemblPlants" id="AET6Gv20329100.1">
    <property type="protein sequence ID" value="AET6Gv20329100.1"/>
    <property type="gene ID" value="AET6Gv20329100"/>
</dbReference>
<evidence type="ECO:0000313" key="2">
    <source>
        <dbReference type="EnsemblPlants" id="AET6Gv20329100.1"/>
    </source>
</evidence>
<name>A0A453NDA5_AEGTS</name>
<evidence type="ECO:0000256" key="1">
    <source>
        <dbReference type="SAM" id="MobiDB-lite"/>
    </source>
</evidence>
<organism evidence="2 3">
    <name type="scientific">Aegilops tauschii subsp. strangulata</name>
    <name type="common">Goatgrass</name>
    <dbReference type="NCBI Taxonomy" id="200361"/>
    <lineage>
        <taxon>Eukaryota</taxon>
        <taxon>Viridiplantae</taxon>
        <taxon>Streptophyta</taxon>
        <taxon>Embryophyta</taxon>
        <taxon>Tracheophyta</taxon>
        <taxon>Spermatophyta</taxon>
        <taxon>Magnoliopsida</taxon>
        <taxon>Liliopsida</taxon>
        <taxon>Poales</taxon>
        <taxon>Poaceae</taxon>
        <taxon>BOP clade</taxon>
        <taxon>Pooideae</taxon>
        <taxon>Triticodae</taxon>
        <taxon>Triticeae</taxon>
        <taxon>Triticinae</taxon>
        <taxon>Aegilops</taxon>
    </lineage>
</organism>
<reference evidence="2" key="5">
    <citation type="journal article" date="2021" name="G3 (Bethesda)">
        <title>Aegilops tauschii genome assembly Aet v5.0 features greater sequence contiguity and improved annotation.</title>
        <authorList>
            <person name="Wang L."/>
            <person name="Zhu T."/>
            <person name="Rodriguez J.C."/>
            <person name="Deal K.R."/>
            <person name="Dubcovsky J."/>
            <person name="McGuire P.E."/>
            <person name="Lux T."/>
            <person name="Spannagl M."/>
            <person name="Mayer K.F.X."/>
            <person name="Baldrich P."/>
            <person name="Meyers B.C."/>
            <person name="Huo N."/>
            <person name="Gu Y.Q."/>
            <person name="Zhou H."/>
            <person name="Devos K.M."/>
            <person name="Bennetzen J.L."/>
            <person name="Unver T."/>
            <person name="Budak H."/>
            <person name="Gulick P.J."/>
            <person name="Galiba G."/>
            <person name="Kalapos B."/>
            <person name="Nelson D.R."/>
            <person name="Li P."/>
            <person name="You F.M."/>
            <person name="Luo M.C."/>
            <person name="Dvorak J."/>
        </authorList>
    </citation>
    <scope>NUCLEOTIDE SEQUENCE [LARGE SCALE GENOMIC DNA]</scope>
    <source>
        <strain evidence="2">cv. AL8/78</strain>
    </source>
</reference>
<proteinExistence type="predicted"/>
<dbReference type="Proteomes" id="UP000015105">
    <property type="component" value="Chromosome 6D"/>
</dbReference>
<reference evidence="3" key="1">
    <citation type="journal article" date="2014" name="Science">
        <title>Ancient hybridizations among the ancestral genomes of bread wheat.</title>
        <authorList>
            <consortium name="International Wheat Genome Sequencing Consortium,"/>
            <person name="Marcussen T."/>
            <person name="Sandve S.R."/>
            <person name="Heier L."/>
            <person name="Spannagl M."/>
            <person name="Pfeifer M."/>
            <person name="Jakobsen K.S."/>
            <person name="Wulff B.B."/>
            <person name="Steuernagel B."/>
            <person name="Mayer K.F."/>
            <person name="Olsen O.A."/>
        </authorList>
    </citation>
    <scope>NUCLEOTIDE SEQUENCE [LARGE SCALE GENOMIC DNA]</scope>
    <source>
        <strain evidence="3">cv. AL8/78</strain>
    </source>
</reference>
<feature type="region of interest" description="Disordered" evidence="1">
    <location>
        <begin position="67"/>
        <end position="117"/>
    </location>
</feature>
<dbReference type="Gramene" id="AET6Gv20329100.1">
    <property type="protein sequence ID" value="AET6Gv20329100.1"/>
    <property type="gene ID" value="AET6Gv20329100"/>
</dbReference>
<protein>
    <submittedName>
        <fullName evidence="2">Uncharacterized protein</fullName>
    </submittedName>
</protein>
<reference evidence="2" key="4">
    <citation type="submission" date="2019-03" db="UniProtKB">
        <authorList>
            <consortium name="EnsemblPlants"/>
        </authorList>
    </citation>
    <scope>IDENTIFICATION</scope>
</reference>
<reference evidence="3" key="2">
    <citation type="journal article" date="2017" name="Nat. Plants">
        <title>The Aegilops tauschii genome reveals multiple impacts of transposons.</title>
        <authorList>
            <person name="Zhao G."/>
            <person name="Zou C."/>
            <person name="Li K."/>
            <person name="Wang K."/>
            <person name="Li T."/>
            <person name="Gao L."/>
            <person name="Zhang X."/>
            <person name="Wang H."/>
            <person name="Yang Z."/>
            <person name="Liu X."/>
            <person name="Jiang W."/>
            <person name="Mao L."/>
            <person name="Kong X."/>
            <person name="Jiao Y."/>
            <person name="Jia J."/>
        </authorList>
    </citation>
    <scope>NUCLEOTIDE SEQUENCE [LARGE SCALE GENOMIC DNA]</scope>
    <source>
        <strain evidence="3">cv. AL8/78</strain>
    </source>
</reference>
<accession>A0A453NDA5</accession>